<evidence type="ECO:0000313" key="3">
    <source>
        <dbReference type="EMBL" id="SFM30425.1"/>
    </source>
</evidence>
<dbReference type="InterPro" id="IPR005674">
    <property type="entry name" value="CocE/Ser_esterase"/>
</dbReference>
<dbReference type="AlphaFoldDB" id="A0A1I4PSU4"/>
<feature type="domain" description="Xaa-Pro dipeptidyl-peptidase C-terminal" evidence="2">
    <location>
        <begin position="290"/>
        <end position="547"/>
    </location>
</feature>
<keyword evidence="1" id="KW-0378">Hydrolase</keyword>
<dbReference type="STRING" id="195064.SAMN05421721_102178"/>
<evidence type="ECO:0000259" key="2">
    <source>
        <dbReference type="SMART" id="SM00939"/>
    </source>
</evidence>
<name>A0A1I4PSU4_ECTMO</name>
<sequence>MQAGADRSGVRQMETVWIPMPDGCRLAARIWLPADAMEHPVPAILEYIPYRTRDHKALRDAEIHGFFAAHGYAGVRVDLRGSGNSEGILRDEYLQQELDDGLEILRWLAAQPWCSGRVGLFGLSWGGFNGLQLAALQPPELGAVVSVCSSDDRYADDVHYMGGCLLTDNLSWASTMFGFNSCPPDPQVVGERWREMWRERLEGSGLWIHKWLQHQRRDDYWRHASVCEDYDAIRVPVMAVSGWADGYSNTVFRLMRHLKVPRRGLVGPWGHKYPHMGGPGPSIDFLGECLRWWDHWLKGIDRGVEADPMLQVWMHDRRDPLLPDISGQWVAEPQWPSPAVHPRGYRLARGRLLPEQGETPPDAEELTIQSPLSVGLFAGKWCSYAETTDLPSDQRLEDGGALVFDTPPLEKDLQMLGAPEVELELAADKPVAQVAVRLSDLAPDDRATRVTFGILNLTHREGHETPRELELGQRYRVRVRMNEVAQRFRAGHRIRLSVSSSYWPLAWPAPEPVRLSLYTGGCRLTLPCRGAGDQDANLRDLGQSRRAPTPEHTLLAPAHREWKVVHNLATNQVALEVVNNDPTLRLEDIQLTFGRRVRERYSYSNERYDTLRGEVVHERDFSRGDWSVYTITRTVLSSTRSHFSIRATLDAYEGDVRVFARTWDESVPRDGI</sequence>
<dbReference type="SUPFAM" id="SSF53474">
    <property type="entry name" value="alpha/beta-Hydrolases"/>
    <property type="match status" value="1"/>
</dbReference>
<accession>A0A1I4PSU4</accession>
<dbReference type="PANTHER" id="PTHR43056:SF10">
    <property type="entry name" value="COCE_NOND FAMILY, PUTATIVE (AFU_ORTHOLOGUE AFUA_7G00600)-RELATED"/>
    <property type="match status" value="1"/>
</dbReference>
<reference evidence="3" key="1">
    <citation type="submission" date="2016-10" db="EMBL/GenBank/DDBJ databases">
        <authorList>
            <person name="de Groot N.N."/>
        </authorList>
    </citation>
    <scope>NUCLEOTIDE SEQUENCE [LARGE SCALE GENOMIC DNA]</scope>
    <source>
        <strain evidence="3">DSM 4180</strain>
    </source>
</reference>
<dbReference type="Gene3D" id="1.10.3020.10">
    <property type="entry name" value="alpha-amino acid ester hydrolase ( Helical cap domain)"/>
    <property type="match status" value="1"/>
</dbReference>
<dbReference type="InterPro" id="IPR029058">
    <property type="entry name" value="AB_hydrolase_fold"/>
</dbReference>
<dbReference type="InterPro" id="IPR008979">
    <property type="entry name" value="Galactose-bd-like_sf"/>
</dbReference>
<protein>
    <recommendedName>
        <fullName evidence="2">Xaa-Pro dipeptidyl-peptidase C-terminal domain-containing protein</fullName>
    </recommendedName>
</protein>
<evidence type="ECO:0000256" key="1">
    <source>
        <dbReference type="ARBA" id="ARBA00022801"/>
    </source>
</evidence>
<dbReference type="EMBL" id="FOUO01000002">
    <property type="protein sequence ID" value="SFM30425.1"/>
    <property type="molecule type" value="Genomic_DNA"/>
</dbReference>
<dbReference type="Pfam" id="PF02129">
    <property type="entry name" value="Peptidase_S15"/>
    <property type="match status" value="1"/>
</dbReference>
<dbReference type="PANTHER" id="PTHR43056">
    <property type="entry name" value="PEPTIDASE S9 PROLYL OLIGOPEPTIDASE"/>
    <property type="match status" value="1"/>
</dbReference>
<keyword evidence="4" id="KW-1185">Reference proteome</keyword>
<dbReference type="Gene3D" id="3.40.50.1820">
    <property type="entry name" value="alpha/beta hydrolase"/>
    <property type="match status" value="1"/>
</dbReference>
<dbReference type="GO" id="GO:0008239">
    <property type="term" value="F:dipeptidyl-peptidase activity"/>
    <property type="evidence" value="ECO:0007669"/>
    <property type="project" value="InterPro"/>
</dbReference>
<evidence type="ECO:0000313" key="4">
    <source>
        <dbReference type="Proteomes" id="UP000199556"/>
    </source>
</evidence>
<proteinExistence type="predicted"/>
<dbReference type="Gene3D" id="2.60.120.260">
    <property type="entry name" value="Galactose-binding domain-like"/>
    <property type="match status" value="1"/>
</dbReference>
<dbReference type="OrthoDB" id="9806163at2"/>
<dbReference type="InterPro" id="IPR050585">
    <property type="entry name" value="Xaa-Pro_dipeptidyl-ppase/CocE"/>
</dbReference>
<dbReference type="Pfam" id="PF08530">
    <property type="entry name" value="PepX_C"/>
    <property type="match status" value="1"/>
</dbReference>
<dbReference type="Proteomes" id="UP000199556">
    <property type="component" value="Unassembled WGS sequence"/>
</dbReference>
<dbReference type="InterPro" id="IPR013736">
    <property type="entry name" value="Xaa-Pro_dipept_C"/>
</dbReference>
<organism evidence="3 4">
    <name type="scientific">Ectothiorhodospira mobilis</name>
    <dbReference type="NCBI Taxonomy" id="195064"/>
    <lineage>
        <taxon>Bacteria</taxon>
        <taxon>Pseudomonadati</taxon>
        <taxon>Pseudomonadota</taxon>
        <taxon>Gammaproteobacteria</taxon>
        <taxon>Chromatiales</taxon>
        <taxon>Ectothiorhodospiraceae</taxon>
        <taxon>Ectothiorhodospira</taxon>
    </lineage>
</organism>
<dbReference type="SMART" id="SM00939">
    <property type="entry name" value="PepX_C"/>
    <property type="match status" value="1"/>
</dbReference>
<gene>
    <name evidence="3" type="ORF">SAMN05421721_102178</name>
</gene>
<dbReference type="NCBIfam" id="TIGR00976">
    <property type="entry name" value="CocE_NonD"/>
    <property type="match status" value="1"/>
</dbReference>
<dbReference type="InterPro" id="IPR000383">
    <property type="entry name" value="Xaa-Pro-like_dom"/>
</dbReference>
<dbReference type="SUPFAM" id="SSF49785">
    <property type="entry name" value="Galactose-binding domain-like"/>
    <property type="match status" value="1"/>
</dbReference>